<keyword evidence="4" id="KW-0489">Methyltransferase</keyword>
<evidence type="ECO:0000259" key="3">
    <source>
        <dbReference type="PROSITE" id="PS51668"/>
    </source>
</evidence>
<dbReference type="InterPro" id="IPR040372">
    <property type="entry name" value="YaeB-like"/>
</dbReference>
<evidence type="ECO:0000256" key="2">
    <source>
        <dbReference type="ARBA" id="ARBA00033753"/>
    </source>
</evidence>
<evidence type="ECO:0000256" key="1">
    <source>
        <dbReference type="ARBA" id="ARBA00022691"/>
    </source>
</evidence>
<evidence type="ECO:0000313" key="5">
    <source>
        <dbReference type="Proteomes" id="UP000198838"/>
    </source>
</evidence>
<feature type="domain" description="TsaA-like" evidence="3">
    <location>
        <begin position="5"/>
        <end position="135"/>
    </location>
</feature>
<accession>A0A1I0XAR7</accession>
<dbReference type="PANTHER" id="PTHR12818">
    <property type="entry name" value="TRNA (ADENINE(37)-N6)-METHYLTRANSFERASE"/>
    <property type="match status" value="1"/>
</dbReference>
<dbReference type="GO" id="GO:0008168">
    <property type="term" value="F:methyltransferase activity"/>
    <property type="evidence" value="ECO:0007669"/>
    <property type="project" value="UniProtKB-KW"/>
</dbReference>
<comment type="similarity">
    <text evidence="2">Belongs to the tRNA methyltransferase O family.</text>
</comment>
<dbReference type="AlphaFoldDB" id="A0A1I0XAR7"/>
<keyword evidence="4" id="KW-0808">Transferase</keyword>
<dbReference type="PROSITE" id="PS51668">
    <property type="entry name" value="TSAA_2"/>
    <property type="match status" value="1"/>
</dbReference>
<name>A0A1I0XAR7_9FIRM</name>
<dbReference type="InterPro" id="IPR036414">
    <property type="entry name" value="YaeB_N_sf"/>
</dbReference>
<dbReference type="SUPFAM" id="SSF118196">
    <property type="entry name" value="YaeB-like"/>
    <property type="match status" value="1"/>
</dbReference>
<dbReference type="NCBIfam" id="TIGR00104">
    <property type="entry name" value="tRNA_TsaA"/>
    <property type="match status" value="1"/>
</dbReference>
<dbReference type="InterPro" id="IPR023370">
    <property type="entry name" value="TrmO-like_N"/>
</dbReference>
<dbReference type="STRING" id="1120918.SAMN05216249_10663"/>
<evidence type="ECO:0000313" key="4">
    <source>
        <dbReference type="EMBL" id="SFA98169.1"/>
    </source>
</evidence>
<proteinExistence type="inferred from homology"/>
<dbReference type="GO" id="GO:0032259">
    <property type="term" value="P:methylation"/>
    <property type="evidence" value="ECO:0007669"/>
    <property type="project" value="UniProtKB-KW"/>
</dbReference>
<sequence length="135" mass="15303">MDIIMHEIGHIKSPYNENVKAPHQGFEVENSIGKLILNEEYLEGMYKMKKGNYYAIIFCFNQSQGYSLKLQGRNDDGEETGLFNTRCPRRPNPIGVSLVKVLDINENIITFSGCDMLDGSPVLDIKPLLKNFTLC</sequence>
<dbReference type="PANTHER" id="PTHR12818:SF0">
    <property type="entry name" value="TRNA (ADENINE(37)-N6)-METHYLTRANSFERASE"/>
    <property type="match status" value="1"/>
</dbReference>
<dbReference type="InterPro" id="IPR036413">
    <property type="entry name" value="YaeB-like_sf"/>
</dbReference>
<keyword evidence="1" id="KW-0949">S-adenosyl-L-methionine</keyword>
<protein>
    <submittedName>
        <fullName evidence="4">tRNA-Thr(GGU) m(6)t(6)A37 methyltransferase TsaA</fullName>
    </submittedName>
</protein>
<gene>
    <name evidence="4" type="ORF">SAMN05216249_10663</name>
</gene>
<dbReference type="RefSeq" id="WP_092871450.1">
    <property type="nucleotide sequence ID" value="NZ_FOJY01000006.1"/>
</dbReference>
<keyword evidence="5" id="KW-1185">Reference proteome</keyword>
<dbReference type="Pfam" id="PF01980">
    <property type="entry name" value="TrmO_N"/>
    <property type="match status" value="1"/>
</dbReference>
<reference evidence="4 5" key="1">
    <citation type="submission" date="2016-10" db="EMBL/GenBank/DDBJ databases">
        <authorList>
            <person name="de Groot N.N."/>
        </authorList>
    </citation>
    <scope>NUCLEOTIDE SEQUENCE [LARGE SCALE GENOMIC DNA]</scope>
    <source>
        <strain evidence="4 5">DSM 5522</strain>
    </source>
</reference>
<dbReference type="Gene3D" id="2.40.30.70">
    <property type="entry name" value="YaeB-like"/>
    <property type="match status" value="1"/>
</dbReference>
<dbReference type="Proteomes" id="UP000198838">
    <property type="component" value="Unassembled WGS sequence"/>
</dbReference>
<dbReference type="CDD" id="cd09281">
    <property type="entry name" value="UPF0066"/>
    <property type="match status" value="1"/>
</dbReference>
<dbReference type="EMBL" id="FOJY01000006">
    <property type="protein sequence ID" value="SFA98169.1"/>
    <property type="molecule type" value="Genomic_DNA"/>
</dbReference>
<organism evidence="4 5">
    <name type="scientific">Acetitomaculum ruminis DSM 5522</name>
    <dbReference type="NCBI Taxonomy" id="1120918"/>
    <lineage>
        <taxon>Bacteria</taxon>
        <taxon>Bacillati</taxon>
        <taxon>Bacillota</taxon>
        <taxon>Clostridia</taxon>
        <taxon>Lachnospirales</taxon>
        <taxon>Lachnospiraceae</taxon>
        <taxon>Acetitomaculum</taxon>
    </lineage>
</organism>
<dbReference type="OrthoDB" id="9804309at2"/>